<dbReference type="AlphaFoldDB" id="A0A239A2R1"/>
<sequence>MKKKKKIDLRKFKIASLTTMKTLTGGTGDETGSFETGGTAPNTLEPECDANTDPIPTSNNPLNPPGCLQTSAIHVSNGCNMG</sequence>
<evidence type="ECO:0000313" key="3">
    <source>
        <dbReference type="Proteomes" id="UP000198379"/>
    </source>
</evidence>
<dbReference type="EMBL" id="FZNY01000004">
    <property type="protein sequence ID" value="SNR89304.1"/>
    <property type="molecule type" value="Genomic_DNA"/>
</dbReference>
<dbReference type="RefSeq" id="WP_089371896.1">
    <property type="nucleotide sequence ID" value="NZ_BMEP01000007.1"/>
</dbReference>
<feature type="region of interest" description="Disordered" evidence="1">
    <location>
        <begin position="22"/>
        <end position="64"/>
    </location>
</feature>
<evidence type="ECO:0000256" key="1">
    <source>
        <dbReference type="SAM" id="MobiDB-lite"/>
    </source>
</evidence>
<reference evidence="2 3" key="1">
    <citation type="submission" date="2017-06" db="EMBL/GenBank/DDBJ databases">
        <authorList>
            <person name="Kim H.J."/>
            <person name="Triplett B.A."/>
        </authorList>
    </citation>
    <scope>NUCLEOTIDE SEQUENCE [LARGE SCALE GENOMIC DNA]</scope>
    <source>
        <strain evidence="2 3">DSM 25597</strain>
    </source>
</reference>
<feature type="compositionally biased region" description="Polar residues" evidence="1">
    <location>
        <begin position="33"/>
        <end position="42"/>
    </location>
</feature>
<gene>
    <name evidence="2" type="ORF">SAMN06265376_10477</name>
</gene>
<proteinExistence type="predicted"/>
<evidence type="ECO:0000313" key="2">
    <source>
        <dbReference type="EMBL" id="SNR89304.1"/>
    </source>
</evidence>
<protein>
    <submittedName>
        <fullName evidence="2">Uncharacterized protein</fullName>
    </submittedName>
</protein>
<dbReference type="Proteomes" id="UP000198379">
    <property type="component" value="Unassembled WGS sequence"/>
</dbReference>
<name>A0A239A2R1_9FLAO</name>
<organism evidence="2 3">
    <name type="scientific">Dokdonia pacifica</name>
    <dbReference type="NCBI Taxonomy" id="1627892"/>
    <lineage>
        <taxon>Bacteria</taxon>
        <taxon>Pseudomonadati</taxon>
        <taxon>Bacteroidota</taxon>
        <taxon>Flavobacteriia</taxon>
        <taxon>Flavobacteriales</taxon>
        <taxon>Flavobacteriaceae</taxon>
        <taxon>Dokdonia</taxon>
    </lineage>
</organism>
<accession>A0A239A2R1</accession>
<keyword evidence="3" id="KW-1185">Reference proteome</keyword>